<dbReference type="EMBL" id="UETC01000018">
    <property type="protein sequence ID" value="SSA51264.1"/>
    <property type="molecule type" value="Genomic_DNA"/>
</dbReference>
<dbReference type="PANTHER" id="PTHR43569:SF2">
    <property type="entry name" value="AMIDOHYDROLASE-RELATED DOMAIN-CONTAINING PROTEIN"/>
    <property type="match status" value="1"/>
</dbReference>
<evidence type="ECO:0000313" key="6">
    <source>
        <dbReference type="Proteomes" id="UP000251571"/>
    </source>
</evidence>
<dbReference type="Gene3D" id="3.20.20.140">
    <property type="entry name" value="Metal-dependent hydrolases"/>
    <property type="match status" value="1"/>
</dbReference>
<reference evidence="4 6" key="1">
    <citation type="submission" date="2016-10" db="EMBL/GenBank/DDBJ databases">
        <authorList>
            <person name="Cai Z."/>
        </authorList>
    </citation>
    <scope>NUCLEOTIDE SEQUENCE [LARGE SCALE GENOMIC DNA]</scope>
    <source>
        <strain evidence="4 6">DSM 25227</strain>
    </source>
</reference>
<evidence type="ECO:0000259" key="2">
    <source>
        <dbReference type="Pfam" id="PF04909"/>
    </source>
</evidence>
<feature type="domain" description="Amidohydrolase-related" evidence="2">
    <location>
        <begin position="5"/>
        <end position="281"/>
    </location>
</feature>
<gene>
    <name evidence="3" type="ORF">BCF38_11815</name>
    <name evidence="4" type="ORF">SAMN05421539_11815</name>
</gene>
<evidence type="ECO:0000313" key="5">
    <source>
        <dbReference type="Proteomes" id="UP000245839"/>
    </source>
</evidence>
<dbReference type="InterPro" id="IPR052350">
    <property type="entry name" value="Metallo-dep_Lactonases"/>
</dbReference>
<name>A0A2Y9B431_9RHOB</name>
<dbReference type="EMBL" id="QGDJ01000018">
    <property type="protein sequence ID" value="PWJ11748.1"/>
    <property type="molecule type" value="Genomic_DNA"/>
</dbReference>
<dbReference type="InterPro" id="IPR032466">
    <property type="entry name" value="Metal_Hydrolase"/>
</dbReference>
<dbReference type="RefSeq" id="WP_109566295.1">
    <property type="nucleotide sequence ID" value="NZ_QGDJ01000018.1"/>
</dbReference>
<dbReference type="OrthoDB" id="9787654at2"/>
<accession>A0A2Y9B431</accession>
<keyword evidence="5" id="KW-1185">Reference proteome</keyword>
<proteinExistence type="inferred from homology"/>
<dbReference type="GO" id="GO:0016787">
    <property type="term" value="F:hydrolase activity"/>
    <property type="evidence" value="ECO:0007669"/>
    <property type="project" value="InterPro"/>
</dbReference>
<dbReference type="AlphaFoldDB" id="A0A2Y9B431"/>
<organism evidence="4 6">
    <name type="scientific">Jannaschia seohaensis</name>
    <dbReference type="NCBI Taxonomy" id="475081"/>
    <lineage>
        <taxon>Bacteria</taxon>
        <taxon>Pseudomonadati</taxon>
        <taxon>Pseudomonadota</taxon>
        <taxon>Alphaproteobacteria</taxon>
        <taxon>Rhodobacterales</taxon>
        <taxon>Roseobacteraceae</taxon>
        <taxon>Jannaschia</taxon>
    </lineage>
</organism>
<evidence type="ECO:0000313" key="3">
    <source>
        <dbReference type="EMBL" id="PWJ11748.1"/>
    </source>
</evidence>
<evidence type="ECO:0000256" key="1">
    <source>
        <dbReference type="ARBA" id="ARBA00038310"/>
    </source>
</evidence>
<protein>
    <submittedName>
        <fullName evidence="4">L-fuconolactonase</fullName>
    </submittedName>
</protein>
<dbReference type="InterPro" id="IPR006680">
    <property type="entry name" value="Amidohydro-rel"/>
</dbReference>
<sequence length="284" mass="31733">MTRLIDTHHHFWDPATADYPWMTDDLAVIRRKFSPDDLRPRIAEVGVTDTILVQTRSSYEESLEFLEIADATDFVAGVVAWVDLTSQSVADDLQRLKDSKGGAYLVGIRHQVHDEEDPNWLLRADVRRGLAAVARHDLVYDLLLRPRELPAAIKTVQAMPETRWVLDHIAKPEIASGGWEPWASDLRALAEASSNCWVKLSGMVTEADWTAWTADDLAPYLNHVVDCFGAGRCMLGSDWPVCLLAAPYDRVMTTAVQLIAELAEPAQRQIRSETAIAAYKLGLD</sequence>
<dbReference type="PANTHER" id="PTHR43569">
    <property type="entry name" value="AMIDOHYDROLASE"/>
    <property type="match status" value="1"/>
</dbReference>
<comment type="similarity">
    <text evidence="1">Belongs to the metallo-dependent hydrolases superfamily.</text>
</comment>
<dbReference type="SUPFAM" id="SSF51556">
    <property type="entry name" value="Metallo-dependent hydrolases"/>
    <property type="match status" value="1"/>
</dbReference>
<dbReference type="Proteomes" id="UP000251571">
    <property type="component" value="Unassembled WGS sequence"/>
</dbReference>
<dbReference type="Proteomes" id="UP000245839">
    <property type="component" value="Unassembled WGS sequence"/>
</dbReference>
<reference evidence="3 5" key="2">
    <citation type="submission" date="2018-03" db="EMBL/GenBank/DDBJ databases">
        <title>Genomic Encyclopedia of Archaeal and Bacterial Type Strains, Phase II (KMG-II): from individual species to whole genera.</title>
        <authorList>
            <person name="Goeker M."/>
        </authorList>
    </citation>
    <scope>NUCLEOTIDE SEQUENCE [LARGE SCALE GENOMIC DNA]</scope>
    <source>
        <strain evidence="3 5">DSM 25227</strain>
    </source>
</reference>
<dbReference type="Pfam" id="PF04909">
    <property type="entry name" value="Amidohydro_2"/>
    <property type="match status" value="1"/>
</dbReference>
<evidence type="ECO:0000313" key="4">
    <source>
        <dbReference type="EMBL" id="SSA51264.1"/>
    </source>
</evidence>